<dbReference type="Gene3D" id="3.40.30.10">
    <property type="entry name" value="Glutaredoxin"/>
    <property type="match status" value="1"/>
</dbReference>
<dbReference type="OrthoDB" id="3587182at2759"/>
<dbReference type="Proteomes" id="UP000326565">
    <property type="component" value="Unassembled WGS sequence"/>
</dbReference>
<dbReference type="InterPro" id="IPR036249">
    <property type="entry name" value="Thioredoxin-like_sf"/>
</dbReference>
<protein>
    <recommendedName>
        <fullName evidence="3">GST N-terminal domain-containing protein</fullName>
    </recommendedName>
</protein>
<dbReference type="SUPFAM" id="SSF52833">
    <property type="entry name" value="Thioredoxin-like"/>
    <property type="match status" value="1"/>
</dbReference>
<name>A0A5N5WYU8_9EURO</name>
<proteinExistence type="predicted"/>
<sequence>METPPELFVLACGVHPRRILLYLAEKGLFPSLVINTTPVQITEHGFDAPGKPPGSVPILRLPNGIAIKQLIAILNYFEAAA</sequence>
<reference evidence="1 2" key="1">
    <citation type="submission" date="2019-04" db="EMBL/GenBank/DDBJ databases">
        <title>Friends and foes A comparative genomics study of 23 Aspergillus species from section Flavi.</title>
        <authorList>
            <consortium name="DOE Joint Genome Institute"/>
            <person name="Kjaerbolling I."/>
            <person name="Vesth T."/>
            <person name="Frisvad J.C."/>
            <person name="Nybo J.L."/>
            <person name="Theobald S."/>
            <person name="Kildgaard S."/>
            <person name="Isbrandt T."/>
            <person name="Kuo A."/>
            <person name="Sato A."/>
            <person name="Lyhne E.K."/>
            <person name="Kogle M.E."/>
            <person name="Wiebenga A."/>
            <person name="Kun R.S."/>
            <person name="Lubbers R.J."/>
            <person name="Makela M.R."/>
            <person name="Barry K."/>
            <person name="Chovatia M."/>
            <person name="Clum A."/>
            <person name="Daum C."/>
            <person name="Haridas S."/>
            <person name="He G."/>
            <person name="LaButti K."/>
            <person name="Lipzen A."/>
            <person name="Mondo S."/>
            <person name="Riley R."/>
            <person name="Salamov A."/>
            <person name="Simmons B.A."/>
            <person name="Magnuson J.K."/>
            <person name="Henrissat B."/>
            <person name="Mortensen U.H."/>
            <person name="Larsen T.O."/>
            <person name="Devries R.P."/>
            <person name="Grigoriev I.V."/>
            <person name="Machida M."/>
            <person name="Baker S.E."/>
            <person name="Andersen M.R."/>
        </authorList>
    </citation>
    <scope>NUCLEOTIDE SEQUENCE [LARGE SCALE GENOMIC DNA]</scope>
    <source>
        <strain evidence="1 2">CBS 151.66</strain>
    </source>
</reference>
<evidence type="ECO:0000313" key="1">
    <source>
        <dbReference type="EMBL" id="KAB8073509.1"/>
    </source>
</evidence>
<dbReference type="EMBL" id="ML732225">
    <property type="protein sequence ID" value="KAB8073509.1"/>
    <property type="molecule type" value="Genomic_DNA"/>
</dbReference>
<keyword evidence="2" id="KW-1185">Reference proteome</keyword>
<accession>A0A5N5WYU8</accession>
<organism evidence="1 2">
    <name type="scientific">Aspergillus leporis</name>
    <dbReference type="NCBI Taxonomy" id="41062"/>
    <lineage>
        <taxon>Eukaryota</taxon>
        <taxon>Fungi</taxon>
        <taxon>Dikarya</taxon>
        <taxon>Ascomycota</taxon>
        <taxon>Pezizomycotina</taxon>
        <taxon>Eurotiomycetes</taxon>
        <taxon>Eurotiomycetidae</taxon>
        <taxon>Eurotiales</taxon>
        <taxon>Aspergillaceae</taxon>
        <taxon>Aspergillus</taxon>
        <taxon>Aspergillus subgen. Circumdati</taxon>
    </lineage>
</organism>
<dbReference type="AlphaFoldDB" id="A0A5N5WYU8"/>
<evidence type="ECO:0000313" key="2">
    <source>
        <dbReference type="Proteomes" id="UP000326565"/>
    </source>
</evidence>
<gene>
    <name evidence="1" type="ORF">BDV29DRAFT_157492</name>
</gene>
<evidence type="ECO:0008006" key="3">
    <source>
        <dbReference type="Google" id="ProtNLM"/>
    </source>
</evidence>